<protein>
    <submittedName>
        <fullName evidence="4">WASH_WAHD domain-containing protein</fullName>
    </submittedName>
</protein>
<organism evidence="4">
    <name type="scientific">Echinostoma caproni</name>
    <dbReference type="NCBI Taxonomy" id="27848"/>
    <lineage>
        <taxon>Eukaryota</taxon>
        <taxon>Metazoa</taxon>
        <taxon>Spiralia</taxon>
        <taxon>Lophotrochozoa</taxon>
        <taxon>Platyhelminthes</taxon>
        <taxon>Trematoda</taxon>
        <taxon>Digenea</taxon>
        <taxon>Plagiorchiida</taxon>
        <taxon>Echinostomata</taxon>
        <taxon>Echinostomatoidea</taxon>
        <taxon>Echinostomatidae</taxon>
        <taxon>Echinostoma</taxon>
    </lineage>
</organism>
<accession>A0A183A166</accession>
<sequence length="128" mass="14188">MGAPPDGFKAAISRLEKQEARIENLARHIQSRSSSRKVIGNALRINGQLLTTDKDIADSFRASFQEVFRLDSLSNYPTLDRGSDMPDLILLPRGESEEALHSQASWSTDGTRKYKDTQQAKASLSPVI</sequence>
<gene>
    <name evidence="2" type="ORF">ECPE_LOCUS701</name>
</gene>
<evidence type="ECO:0000313" key="4">
    <source>
        <dbReference type="WBParaSite" id="ECPE_0000070101-mRNA-1"/>
    </source>
</evidence>
<reference evidence="4" key="1">
    <citation type="submission" date="2016-06" db="UniProtKB">
        <authorList>
            <consortium name="WormBaseParasite"/>
        </authorList>
    </citation>
    <scope>IDENTIFICATION</scope>
</reference>
<evidence type="ECO:0000256" key="1">
    <source>
        <dbReference type="SAM" id="MobiDB-lite"/>
    </source>
</evidence>
<keyword evidence="3" id="KW-1185">Reference proteome</keyword>
<proteinExistence type="predicted"/>
<reference evidence="2 3" key="2">
    <citation type="submission" date="2018-11" db="EMBL/GenBank/DDBJ databases">
        <authorList>
            <consortium name="Pathogen Informatics"/>
        </authorList>
    </citation>
    <scope>NUCLEOTIDE SEQUENCE [LARGE SCALE GENOMIC DNA]</scope>
    <source>
        <strain evidence="2 3">Egypt</strain>
    </source>
</reference>
<dbReference type="AlphaFoldDB" id="A0A183A166"/>
<evidence type="ECO:0000313" key="2">
    <source>
        <dbReference type="EMBL" id="VDP27318.1"/>
    </source>
</evidence>
<dbReference type="Proteomes" id="UP000272942">
    <property type="component" value="Unassembled WGS sequence"/>
</dbReference>
<dbReference type="EMBL" id="UZAN01002770">
    <property type="protein sequence ID" value="VDP27318.1"/>
    <property type="molecule type" value="Genomic_DNA"/>
</dbReference>
<evidence type="ECO:0000313" key="3">
    <source>
        <dbReference type="Proteomes" id="UP000272942"/>
    </source>
</evidence>
<dbReference type="WBParaSite" id="ECPE_0000070101-mRNA-1">
    <property type="protein sequence ID" value="ECPE_0000070101-mRNA-1"/>
    <property type="gene ID" value="ECPE_0000070101"/>
</dbReference>
<name>A0A183A166_9TREM</name>
<feature type="region of interest" description="Disordered" evidence="1">
    <location>
        <begin position="77"/>
        <end position="128"/>
    </location>
</feature>